<reference evidence="5" key="1">
    <citation type="submission" date="2025-08" db="UniProtKB">
        <authorList>
            <consortium name="RefSeq"/>
        </authorList>
    </citation>
    <scope>IDENTIFICATION</scope>
    <source>
        <tissue evidence="5">Silk gland</tissue>
    </source>
</reference>
<feature type="domain" description="Cyclin-like" evidence="3">
    <location>
        <begin position="261"/>
        <end position="343"/>
    </location>
</feature>
<dbReference type="GeneID" id="114251429"/>
<dbReference type="Proteomes" id="UP000504629">
    <property type="component" value="Unplaced"/>
</dbReference>
<name>A0A6J2KGK5_BOMMA</name>
<keyword evidence="4" id="KW-1185">Reference proteome</keyword>
<dbReference type="Pfam" id="PF00134">
    <property type="entry name" value="Cyclin_N"/>
    <property type="match status" value="1"/>
</dbReference>
<dbReference type="PANTHER" id="PTHR10177">
    <property type="entry name" value="CYCLINS"/>
    <property type="match status" value="1"/>
</dbReference>
<evidence type="ECO:0000313" key="5">
    <source>
        <dbReference type="RefSeq" id="XP_028041481.1"/>
    </source>
</evidence>
<proteinExistence type="inferred from homology"/>
<dbReference type="OrthoDB" id="671595at2759"/>
<dbReference type="Gene3D" id="1.10.472.10">
    <property type="entry name" value="Cyclin-like"/>
    <property type="match status" value="2"/>
</dbReference>
<accession>A0A6J2KGK5</accession>
<dbReference type="InterPro" id="IPR039361">
    <property type="entry name" value="Cyclin"/>
</dbReference>
<evidence type="ECO:0000256" key="1">
    <source>
        <dbReference type="RuleBase" id="RU000383"/>
    </source>
</evidence>
<comment type="similarity">
    <text evidence="1">Belongs to the cyclin family.</text>
</comment>
<sequence>MEANKENENRFIPQTRIPLPMEPLPALPRHLLKEINFKAFENSRQPLKTINSQSMPGQSNQSKSFNPMVPGHSRGKIAPNKPKSPTNLDSKHVTTRQGNDDLDWNYNIFKDERNNSVISVSDEENDNENLKELRYFVENRTKNCFEDARMAITPVVKSSTLEAGGVRNIKRSLKRPHSRELQGLSPMEKQERKAEERVKRRLHFNERLQERLQSPDYLKKCYMKCMTRDYTTDMFNYLIRAETKPLEVPRTSSITRACVINWLIKVNGSDGNPAIIHTACWYLDSILGTSQVQLDKLQLVAAACYWIAQKLHGPVLTATRLVKCANHAFSASRLMAAEKVVLQKLKFPTQPVVPQEFISYLSWWCDNNHPGEIEVAATFLCMSGLMVDKALCEEYPSAIAAASVRNALLLLRKRDLMMRLAMCPVYKSAEKKTTNMSYVCSILRRAVRTIAAPIYEYKAPFDHYGIPPNYIAQRIINAANDLAVIDTRVISKDQSTLLTSLYNN</sequence>
<evidence type="ECO:0000256" key="2">
    <source>
        <dbReference type="SAM" id="MobiDB-lite"/>
    </source>
</evidence>
<dbReference type="SMART" id="SM00385">
    <property type="entry name" value="CYCLIN"/>
    <property type="match status" value="1"/>
</dbReference>
<feature type="compositionally biased region" description="Polar residues" evidence="2">
    <location>
        <begin position="49"/>
        <end position="65"/>
    </location>
</feature>
<evidence type="ECO:0000313" key="4">
    <source>
        <dbReference type="Proteomes" id="UP000504629"/>
    </source>
</evidence>
<dbReference type="InterPro" id="IPR013763">
    <property type="entry name" value="Cyclin-like_dom"/>
</dbReference>
<organism evidence="4 5">
    <name type="scientific">Bombyx mandarina</name>
    <name type="common">Wild silk moth</name>
    <name type="synonym">Wild silkworm</name>
    <dbReference type="NCBI Taxonomy" id="7092"/>
    <lineage>
        <taxon>Eukaryota</taxon>
        <taxon>Metazoa</taxon>
        <taxon>Ecdysozoa</taxon>
        <taxon>Arthropoda</taxon>
        <taxon>Hexapoda</taxon>
        <taxon>Insecta</taxon>
        <taxon>Pterygota</taxon>
        <taxon>Neoptera</taxon>
        <taxon>Endopterygota</taxon>
        <taxon>Lepidoptera</taxon>
        <taxon>Glossata</taxon>
        <taxon>Ditrysia</taxon>
        <taxon>Bombycoidea</taxon>
        <taxon>Bombycidae</taxon>
        <taxon>Bombycinae</taxon>
        <taxon>Bombyx</taxon>
    </lineage>
</organism>
<gene>
    <name evidence="5" type="primary">LOC114251429</name>
</gene>
<dbReference type="InterPro" id="IPR006671">
    <property type="entry name" value="Cyclin_N"/>
</dbReference>
<dbReference type="InterPro" id="IPR036915">
    <property type="entry name" value="Cyclin-like_sf"/>
</dbReference>
<feature type="region of interest" description="Disordered" evidence="2">
    <location>
        <begin position="173"/>
        <end position="193"/>
    </location>
</feature>
<dbReference type="SUPFAM" id="SSF47954">
    <property type="entry name" value="Cyclin-like"/>
    <property type="match status" value="1"/>
</dbReference>
<evidence type="ECO:0000259" key="3">
    <source>
        <dbReference type="SMART" id="SM00385"/>
    </source>
</evidence>
<dbReference type="AlphaFoldDB" id="A0A6J2KGK5"/>
<keyword evidence="1" id="KW-0195">Cyclin</keyword>
<protein>
    <submittedName>
        <fullName evidence="5">Uncharacterized protein LOC114251429</fullName>
    </submittedName>
</protein>
<dbReference type="RefSeq" id="XP_028041481.1">
    <property type="nucleotide sequence ID" value="XM_028185680.1"/>
</dbReference>
<feature type="region of interest" description="Disordered" evidence="2">
    <location>
        <begin position="49"/>
        <end position="100"/>
    </location>
</feature>
<dbReference type="KEGG" id="bman:114251429"/>